<dbReference type="STRING" id="157072.A0A024UP22"/>
<dbReference type="GO" id="GO:0016491">
    <property type="term" value="F:oxidoreductase activity"/>
    <property type="evidence" value="ECO:0007669"/>
    <property type="project" value="InterPro"/>
</dbReference>
<sequence length="301" mass="33841">MKRRETMDAVFMPLWATGVTMAVRAAYASTWFQRYVERHGPEAIYPSSLGLSFVVFWTHSALMMVIDYTKPAWATQFKVQPDKYASSSMTWSAVKVALVNLLAVALPMSIVMFKVVLPWRGVVPHGLLPSWGSVVFEFCSFLVVEEFLFYYSHRMFHTRALYATYHKKHHEFTAPIGVAAVYCTPVEMAVANVFPLMAGTAQTRLFHGAYVSIAAGPVLMGSHVTTTTAWFCVALINTVQTHSGYDFPFMACPRAHDFHHETFNENFGVLGVLDTVHHTNVKFLERMAEQTNAQVKKPKAA</sequence>
<dbReference type="InterPro" id="IPR050307">
    <property type="entry name" value="Sterol_Desaturase_Related"/>
</dbReference>
<organism evidence="7">
    <name type="scientific">Aphanomyces invadans</name>
    <dbReference type="NCBI Taxonomy" id="157072"/>
    <lineage>
        <taxon>Eukaryota</taxon>
        <taxon>Sar</taxon>
        <taxon>Stramenopiles</taxon>
        <taxon>Oomycota</taxon>
        <taxon>Saprolegniomycetes</taxon>
        <taxon>Saprolegniales</taxon>
        <taxon>Verrucalvaceae</taxon>
        <taxon>Aphanomyces</taxon>
    </lineage>
</organism>
<proteinExistence type="predicted"/>
<dbReference type="Pfam" id="PF04116">
    <property type="entry name" value="FA_hydroxylase"/>
    <property type="match status" value="1"/>
</dbReference>
<name>A0A024UP22_9STRA</name>
<evidence type="ECO:0000256" key="1">
    <source>
        <dbReference type="ARBA" id="ARBA00004370"/>
    </source>
</evidence>
<feature type="transmembrane region" description="Helical" evidence="5">
    <location>
        <begin position="131"/>
        <end position="151"/>
    </location>
</feature>
<dbReference type="RefSeq" id="XP_008862011.1">
    <property type="nucleotide sequence ID" value="XM_008863789.1"/>
</dbReference>
<comment type="subcellular location">
    <subcellularLocation>
        <location evidence="1">Membrane</location>
    </subcellularLocation>
</comment>
<dbReference type="GO" id="GO:0008610">
    <property type="term" value="P:lipid biosynthetic process"/>
    <property type="evidence" value="ECO:0007669"/>
    <property type="project" value="InterPro"/>
</dbReference>
<evidence type="ECO:0000313" key="7">
    <source>
        <dbReference type="EMBL" id="ETW08206.1"/>
    </source>
</evidence>
<evidence type="ECO:0000256" key="5">
    <source>
        <dbReference type="SAM" id="Phobius"/>
    </source>
</evidence>
<evidence type="ECO:0000256" key="3">
    <source>
        <dbReference type="ARBA" id="ARBA00022989"/>
    </source>
</evidence>
<keyword evidence="2 5" id="KW-0812">Transmembrane</keyword>
<accession>A0A024UP22</accession>
<feature type="transmembrane region" description="Helical" evidence="5">
    <location>
        <begin position="44"/>
        <end position="66"/>
    </location>
</feature>
<keyword evidence="4 5" id="KW-0472">Membrane</keyword>
<feature type="domain" description="Fatty acid hydroxylase" evidence="6">
    <location>
        <begin position="140"/>
        <end position="279"/>
    </location>
</feature>
<evidence type="ECO:0000256" key="2">
    <source>
        <dbReference type="ARBA" id="ARBA00022692"/>
    </source>
</evidence>
<feature type="transmembrane region" description="Helical" evidence="5">
    <location>
        <begin position="96"/>
        <end position="119"/>
    </location>
</feature>
<dbReference type="InterPro" id="IPR006694">
    <property type="entry name" value="Fatty_acid_hydroxylase"/>
</dbReference>
<evidence type="ECO:0000259" key="6">
    <source>
        <dbReference type="Pfam" id="PF04116"/>
    </source>
</evidence>
<dbReference type="GO" id="GO:0016020">
    <property type="term" value="C:membrane"/>
    <property type="evidence" value="ECO:0007669"/>
    <property type="project" value="UniProtKB-SubCell"/>
</dbReference>
<dbReference type="GO" id="GO:0005506">
    <property type="term" value="F:iron ion binding"/>
    <property type="evidence" value="ECO:0007669"/>
    <property type="project" value="InterPro"/>
</dbReference>
<dbReference type="VEuPathDB" id="FungiDB:H310_00855"/>
<dbReference type="AlphaFoldDB" id="A0A024UP22"/>
<dbReference type="GeneID" id="20077905"/>
<keyword evidence="3 5" id="KW-1133">Transmembrane helix</keyword>
<dbReference type="OrthoDB" id="408954at2759"/>
<dbReference type="EMBL" id="KI913953">
    <property type="protein sequence ID" value="ETW08206.1"/>
    <property type="molecule type" value="Genomic_DNA"/>
</dbReference>
<dbReference type="eggNOG" id="KOG0873">
    <property type="taxonomic scope" value="Eukaryota"/>
</dbReference>
<gene>
    <name evidence="7" type="ORF">H310_00855</name>
</gene>
<evidence type="ECO:0000256" key="4">
    <source>
        <dbReference type="ARBA" id="ARBA00023136"/>
    </source>
</evidence>
<protein>
    <recommendedName>
        <fullName evidence="6">Fatty acid hydroxylase domain-containing protein</fullName>
    </recommendedName>
</protein>
<dbReference type="PANTHER" id="PTHR11863">
    <property type="entry name" value="STEROL DESATURASE"/>
    <property type="match status" value="1"/>
</dbReference>
<reference evidence="7" key="1">
    <citation type="submission" date="2013-12" db="EMBL/GenBank/DDBJ databases">
        <title>The Genome Sequence of Aphanomyces invadans NJM9701.</title>
        <authorList>
            <consortium name="The Broad Institute Genomics Platform"/>
            <person name="Russ C."/>
            <person name="Tyler B."/>
            <person name="van West P."/>
            <person name="Dieguez-Uribeondo J."/>
            <person name="Young S.K."/>
            <person name="Zeng Q."/>
            <person name="Gargeya S."/>
            <person name="Fitzgerald M."/>
            <person name="Abouelleil A."/>
            <person name="Alvarado L."/>
            <person name="Chapman S.B."/>
            <person name="Gainer-Dewar J."/>
            <person name="Goldberg J."/>
            <person name="Griggs A."/>
            <person name="Gujja S."/>
            <person name="Hansen M."/>
            <person name="Howarth C."/>
            <person name="Imamovic A."/>
            <person name="Ireland A."/>
            <person name="Larimer J."/>
            <person name="McCowan C."/>
            <person name="Murphy C."/>
            <person name="Pearson M."/>
            <person name="Poon T.W."/>
            <person name="Priest M."/>
            <person name="Roberts A."/>
            <person name="Saif S."/>
            <person name="Shea T."/>
            <person name="Sykes S."/>
            <person name="Wortman J."/>
            <person name="Nusbaum C."/>
            <person name="Birren B."/>
        </authorList>
    </citation>
    <scope>NUCLEOTIDE SEQUENCE [LARGE SCALE GENOMIC DNA]</scope>
    <source>
        <strain evidence="7">NJM9701</strain>
    </source>
</reference>